<dbReference type="SUPFAM" id="SSF54862">
    <property type="entry name" value="4Fe-4S ferredoxins"/>
    <property type="match status" value="1"/>
</dbReference>
<dbReference type="RefSeq" id="WP_167678096.1">
    <property type="nucleotide sequence ID" value="NZ_CP050313.1"/>
</dbReference>
<keyword evidence="1 6" id="KW-0004">4Fe-4S</keyword>
<dbReference type="InterPro" id="IPR050572">
    <property type="entry name" value="Fe-S_Ferredoxin"/>
</dbReference>
<feature type="binding site" evidence="6">
    <location>
        <position position="39"/>
    </location>
    <ligand>
        <name>[4Fe-4S] cluster</name>
        <dbReference type="ChEBI" id="CHEBI:49883"/>
        <label>1</label>
    </ligand>
</feature>
<feature type="binding site" evidence="6">
    <location>
        <position position="42"/>
    </location>
    <ligand>
        <name>[4Fe-4S] cluster</name>
        <dbReference type="ChEBI" id="CHEBI:49883"/>
        <label>1</label>
    </ligand>
</feature>
<dbReference type="KEGG" id="saes:HBH39_10650"/>
<feature type="binding site" evidence="6">
    <location>
        <position position="78"/>
    </location>
    <ligand>
        <name>[4Fe-4S] cluster</name>
        <dbReference type="ChEBI" id="CHEBI:49883"/>
        <label>2</label>
    </ligand>
</feature>
<dbReference type="HAMAP" id="MF_02201">
    <property type="entry name" value="NapF"/>
    <property type="match status" value="1"/>
</dbReference>
<feature type="binding site" evidence="6">
    <location>
        <position position="140"/>
    </location>
    <ligand>
        <name>[4Fe-4S] cluster</name>
        <dbReference type="ChEBI" id="CHEBI:49883"/>
        <label>3</label>
    </ligand>
</feature>
<dbReference type="Gene3D" id="3.30.70.20">
    <property type="match status" value="2"/>
</dbReference>
<comment type="function">
    <text evidence="6">Could be involved in the maturation of NapA, the catalytic subunit of the periplasmic nitrate reductase, before its export into the periplasm.</text>
</comment>
<dbReference type="PROSITE" id="PS51379">
    <property type="entry name" value="4FE4S_FER_2"/>
    <property type="match status" value="3"/>
</dbReference>
<dbReference type="PANTHER" id="PTHR43687:SF1">
    <property type="entry name" value="FERREDOXIN III"/>
    <property type="match status" value="1"/>
</dbReference>
<proteinExistence type="inferred from homology"/>
<sequence length="161" mass="17716">MSDSINQGRRNLFSRRKSNVQRPPWVNPYIEFTDICTRCDKCIKACETQIIKRGDGGFPEIRFSEAECTFCQQCVTACEEPIFDLQQAAPWQISASIKDNCLTNSGVWCQSCKDACDERAISFVMAVGQVPKPAINTDACTGCGACVSPCPSDSITISKPD</sequence>
<dbReference type="InterPro" id="IPR017896">
    <property type="entry name" value="4Fe4S_Fe-S-bd"/>
</dbReference>
<keyword evidence="4 6" id="KW-0408">Iron</keyword>
<dbReference type="GO" id="GO:0051539">
    <property type="term" value="F:4 iron, 4 sulfur cluster binding"/>
    <property type="evidence" value="ECO:0007669"/>
    <property type="project" value="UniProtKB-UniRule"/>
</dbReference>
<dbReference type="InterPro" id="IPR017900">
    <property type="entry name" value="4Fe4S_Fe_S_CS"/>
</dbReference>
<dbReference type="Pfam" id="PF00037">
    <property type="entry name" value="Fer4"/>
    <property type="match status" value="1"/>
</dbReference>
<evidence type="ECO:0000313" key="9">
    <source>
        <dbReference type="Proteomes" id="UP000502608"/>
    </source>
</evidence>
<feature type="binding site" evidence="6">
    <location>
        <position position="150"/>
    </location>
    <ligand>
        <name>[4Fe-4S] cluster</name>
        <dbReference type="ChEBI" id="CHEBI:49883"/>
        <label>3</label>
    </ligand>
</feature>
<evidence type="ECO:0000313" key="8">
    <source>
        <dbReference type="EMBL" id="QIR14886.1"/>
    </source>
</evidence>
<feature type="binding site" evidence="6">
    <location>
        <position position="146"/>
    </location>
    <ligand>
        <name>[4Fe-4S] cluster</name>
        <dbReference type="ChEBI" id="CHEBI:49883"/>
        <label>3</label>
    </ligand>
</feature>
<organism evidence="8 9">
    <name type="scientific">Shewanella aestuarii</name>
    <dbReference type="NCBI Taxonomy" id="1028752"/>
    <lineage>
        <taxon>Bacteria</taxon>
        <taxon>Pseudomonadati</taxon>
        <taxon>Pseudomonadota</taxon>
        <taxon>Gammaproteobacteria</taxon>
        <taxon>Alteromonadales</taxon>
        <taxon>Shewanellaceae</taxon>
        <taxon>Shewanella</taxon>
    </lineage>
</organism>
<dbReference type="InterPro" id="IPR004496">
    <property type="entry name" value="NapF"/>
</dbReference>
<dbReference type="EMBL" id="CP050313">
    <property type="protein sequence ID" value="QIR14886.1"/>
    <property type="molecule type" value="Genomic_DNA"/>
</dbReference>
<name>A0A6G9QK34_9GAMM</name>
<feature type="binding site" evidence="6">
    <location>
        <position position="46"/>
    </location>
    <ligand>
        <name>[4Fe-4S] cluster</name>
        <dbReference type="ChEBI" id="CHEBI:49883"/>
        <label>1</label>
    </ligand>
</feature>
<dbReference type="GO" id="GO:0046872">
    <property type="term" value="F:metal ion binding"/>
    <property type="evidence" value="ECO:0007669"/>
    <property type="project" value="UniProtKB-KW"/>
</dbReference>
<dbReference type="PANTHER" id="PTHR43687">
    <property type="entry name" value="ADENYLYLSULFATE REDUCTASE, BETA SUBUNIT"/>
    <property type="match status" value="1"/>
</dbReference>
<evidence type="ECO:0000256" key="3">
    <source>
        <dbReference type="ARBA" id="ARBA00022737"/>
    </source>
</evidence>
<evidence type="ECO:0000256" key="5">
    <source>
        <dbReference type="ARBA" id="ARBA00023014"/>
    </source>
</evidence>
<feature type="domain" description="4Fe-4S ferredoxin-type" evidence="7">
    <location>
        <begin position="131"/>
        <end position="160"/>
    </location>
</feature>
<feature type="binding site" evidence="6">
    <location>
        <position position="68"/>
    </location>
    <ligand>
        <name>[4Fe-4S] cluster</name>
        <dbReference type="ChEBI" id="CHEBI:49883"/>
        <label>2</label>
    </ligand>
</feature>
<feature type="binding site" evidence="6">
    <location>
        <position position="36"/>
    </location>
    <ligand>
        <name>[4Fe-4S] cluster</name>
        <dbReference type="ChEBI" id="CHEBI:49883"/>
        <label>1</label>
    </ligand>
</feature>
<comment type="subunit">
    <text evidence="6">Interacts with the cytoplasmic NapA precursor.</text>
</comment>
<dbReference type="CDD" id="cd10564">
    <property type="entry name" value="NapF_like"/>
    <property type="match status" value="1"/>
</dbReference>
<feature type="domain" description="4Fe-4S ferredoxin-type" evidence="7">
    <location>
        <begin position="26"/>
        <end position="56"/>
    </location>
</feature>
<reference evidence="8 9" key="1">
    <citation type="submission" date="2020-03" db="EMBL/GenBank/DDBJ databases">
        <title>Complete genome sequence of Shewanella sp.</title>
        <authorList>
            <person name="Kim Y.-S."/>
            <person name="Kim S.-J."/>
            <person name="Jung H.-K."/>
            <person name="Kim K.-H."/>
        </authorList>
    </citation>
    <scope>NUCLEOTIDE SEQUENCE [LARGE SCALE GENOMIC DNA]</scope>
    <source>
        <strain evidence="8 9">PN3F2</strain>
    </source>
</reference>
<dbReference type="NCBIfam" id="TIGR00402">
    <property type="entry name" value="napF"/>
    <property type="match status" value="1"/>
</dbReference>
<feature type="domain" description="4Fe-4S ferredoxin-type" evidence="7">
    <location>
        <begin position="59"/>
        <end position="88"/>
    </location>
</feature>
<comment type="cofactor">
    <cofactor evidence="6">
        <name>[4Fe-4S] cluster</name>
        <dbReference type="ChEBI" id="CHEBI:49883"/>
    </cofactor>
</comment>
<keyword evidence="6" id="KW-0963">Cytoplasm</keyword>
<dbReference type="Pfam" id="PF13187">
    <property type="entry name" value="Fer4_9"/>
    <property type="match status" value="1"/>
</dbReference>
<feature type="binding site" evidence="6">
    <location>
        <position position="71"/>
    </location>
    <ligand>
        <name>[4Fe-4S] cluster</name>
        <dbReference type="ChEBI" id="CHEBI:49883"/>
        <label>2</label>
    </ligand>
</feature>
<comment type="subcellular location">
    <subcellularLocation>
        <location evidence="6">Cytoplasm</location>
    </subcellularLocation>
</comment>
<dbReference type="PROSITE" id="PS00198">
    <property type="entry name" value="4FE4S_FER_1"/>
    <property type="match status" value="1"/>
</dbReference>
<keyword evidence="5 6" id="KW-0411">Iron-sulfur</keyword>
<keyword evidence="2 6" id="KW-0479">Metal-binding</keyword>
<evidence type="ECO:0000256" key="6">
    <source>
        <dbReference type="HAMAP-Rule" id="MF_02201"/>
    </source>
</evidence>
<evidence type="ECO:0000259" key="7">
    <source>
        <dbReference type="PROSITE" id="PS51379"/>
    </source>
</evidence>
<keyword evidence="9" id="KW-1185">Reference proteome</keyword>
<evidence type="ECO:0000256" key="2">
    <source>
        <dbReference type="ARBA" id="ARBA00022723"/>
    </source>
</evidence>
<accession>A0A6G9QK34</accession>
<comment type="similarity">
    <text evidence="6">Belongs to the NapF family.</text>
</comment>
<feature type="binding site" evidence="6">
    <location>
        <position position="74"/>
    </location>
    <ligand>
        <name>[4Fe-4S] cluster</name>
        <dbReference type="ChEBI" id="CHEBI:49883"/>
        <label>2</label>
    </ligand>
</feature>
<gene>
    <name evidence="6 8" type="primary">napF</name>
    <name evidence="8" type="ORF">HBH39_10650</name>
</gene>
<keyword evidence="3 6" id="KW-0677">Repeat</keyword>
<feature type="binding site" evidence="6">
    <location>
        <position position="143"/>
    </location>
    <ligand>
        <name>[4Fe-4S] cluster</name>
        <dbReference type="ChEBI" id="CHEBI:49883"/>
        <label>3</label>
    </ligand>
</feature>
<protein>
    <recommendedName>
        <fullName evidence="6">Ferredoxin-type protein NapF</fullName>
    </recommendedName>
</protein>
<dbReference type="GO" id="GO:0005737">
    <property type="term" value="C:cytoplasm"/>
    <property type="evidence" value="ECO:0007669"/>
    <property type="project" value="UniProtKB-SubCell"/>
</dbReference>
<dbReference type="AlphaFoldDB" id="A0A6G9QK34"/>
<evidence type="ECO:0000256" key="4">
    <source>
        <dbReference type="ARBA" id="ARBA00023004"/>
    </source>
</evidence>
<evidence type="ECO:0000256" key="1">
    <source>
        <dbReference type="ARBA" id="ARBA00022485"/>
    </source>
</evidence>
<dbReference type="Proteomes" id="UP000502608">
    <property type="component" value="Chromosome"/>
</dbReference>